<dbReference type="AlphaFoldDB" id="A0A9X8YTU4"/>
<evidence type="ECO:0000313" key="2">
    <source>
        <dbReference type="Proteomes" id="UP000488295"/>
    </source>
</evidence>
<comment type="caution">
    <text evidence="1">The sequence shown here is derived from an EMBL/GenBank/DDBJ whole genome shotgun (WGS) entry which is preliminary data.</text>
</comment>
<sequence>MSFNNHVFEYKCFDNKIEYLACKDPEYEWKNRINYLFDRSSSTLSISGDFGFAVFCWYSSQNTLRDIAEYSKDLGYFASKVKAAEELWSYDYSLLDEQLNDYLRLSDENDDCYLSKSERQELKNSILESWDDRTGYHMSSDLETKIAVEFDPDYWENLPDGKVISDWIRDYASGLQKWLDQDTKNK</sequence>
<protein>
    <submittedName>
        <fullName evidence="1">Uncharacterized protein</fullName>
    </submittedName>
</protein>
<reference evidence="1 2" key="1">
    <citation type="submission" date="2019-11" db="EMBL/GenBank/DDBJ databases">
        <title>Gastrointestinal microbiota of Peromyscus leucopus.</title>
        <authorList>
            <person name="Milovic A."/>
            <person name="Bassam K."/>
            <person name="Barbour A.G."/>
        </authorList>
    </citation>
    <scope>NUCLEOTIDE SEQUENCE [LARGE SCALE GENOMIC DNA]</scope>
    <source>
        <strain evidence="1 2">LL8</strain>
    </source>
</reference>
<evidence type="ECO:0000313" key="1">
    <source>
        <dbReference type="EMBL" id="MTE03877.1"/>
    </source>
</evidence>
<dbReference type="EMBL" id="WKKC01000030">
    <property type="protein sequence ID" value="MTE03877.1"/>
    <property type="molecule type" value="Genomic_DNA"/>
</dbReference>
<gene>
    <name evidence="1" type="ORF">GJU95_08900</name>
</gene>
<name>A0A9X8YTU4_LACJH</name>
<accession>A0A9X8YTU4</accession>
<proteinExistence type="predicted"/>
<dbReference type="Proteomes" id="UP000488295">
    <property type="component" value="Unassembled WGS sequence"/>
</dbReference>
<dbReference type="RefSeq" id="WP_135351991.1">
    <property type="nucleotide sequence ID" value="NZ_SRKQ01000001.1"/>
</dbReference>
<organism evidence="1 2">
    <name type="scientific">Lactobacillus johnsonii</name>
    <dbReference type="NCBI Taxonomy" id="33959"/>
    <lineage>
        <taxon>Bacteria</taxon>
        <taxon>Bacillati</taxon>
        <taxon>Bacillota</taxon>
        <taxon>Bacilli</taxon>
        <taxon>Lactobacillales</taxon>
        <taxon>Lactobacillaceae</taxon>
        <taxon>Lactobacillus</taxon>
    </lineage>
</organism>